<comment type="caution">
    <text evidence="2">The sequence shown here is derived from an EMBL/GenBank/DDBJ whole genome shotgun (WGS) entry which is preliminary data.</text>
</comment>
<evidence type="ECO:0000313" key="3">
    <source>
        <dbReference type="Proteomes" id="UP001314170"/>
    </source>
</evidence>
<dbReference type="Proteomes" id="UP001314170">
    <property type="component" value="Unassembled WGS sequence"/>
</dbReference>
<reference evidence="2 3" key="1">
    <citation type="submission" date="2024-01" db="EMBL/GenBank/DDBJ databases">
        <authorList>
            <person name="Waweru B."/>
        </authorList>
    </citation>
    <scope>NUCLEOTIDE SEQUENCE [LARGE SCALE GENOMIC DNA]</scope>
</reference>
<gene>
    <name evidence="2" type="ORF">DCAF_LOCUS22507</name>
</gene>
<accession>A0AAV1SH99</accession>
<dbReference type="EMBL" id="CAWUPB010001176">
    <property type="protein sequence ID" value="CAK7349786.1"/>
    <property type="molecule type" value="Genomic_DNA"/>
</dbReference>
<proteinExistence type="predicted"/>
<keyword evidence="3" id="KW-1185">Reference proteome</keyword>
<dbReference type="AlphaFoldDB" id="A0AAV1SH99"/>
<feature type="non-terminal residue" evidence="2">
    <location>
        <position position="95"/>
    </location>
</feature>
<keyword evidence="1" id="KW-0732">Signal</keyword>
<protein>
    <submittedName>
        <fullName evidence="2">Uncharacterized protein</fullName>
    </submittedName>
</protein>
<name>A0AAV1SH99_9ROSI</name>
<feature type="signal peptide" evidence="1">
    <location>
        <begin position="1"/>
        <end position="16"/>
    </location>
</feature>
<feature type="chain" id="PRO_5044021761" evidence="1">
    <location>
        <begin position="17"/>
        <end position="95"/>
    </location>
</feature>
<organism evidence="2 3">
    <name type="scientific">Dovyalis caffra</name>
    <dbReference type="NCBI Taxonomy" id="77055"/>
    <lineage>
        <taxon>Eukaryota</taxon>
        <taxon>Viridiplantae</taxon>
        <taxon>Streptophyta</taxon>
        <taxon>Embryophyta</taxon>
        <taxon>Tracheophyta</taxon>
        <taxon>Spermatophyta</taxon>
        <taxon>Magnoliopsida</taxon>
        <taxon>eudicotyledons</taxon>
        <taxon>Gunneridae</taxon>
        <taxon>Pentapetalae</taxon>
        <taxon>rosids</taxon>
        <taxon>fabids</taxon>
        <taxon>Malpighiales</taxon>
        <taxon>Salicaceae</taxon>
        <taxon>Flacourtieae</taxon>
        <taxon>Dovyalis</taxon>
    </lineage>
</organism>
<sequence length="95" mass="10099">MTLGLWATLLARSCRGYVKGHVSIELRGPLGGLYWRGYGVYLGERLRTCLGGMVGGCVGEGCVVSKMAGVGILGVFLIEPVEEKASVVEKLLGKR</sequence>
<evidence type="ECO:0000256" key="1">
    <source>
        <dbReference type="SAM" id="SignalP"/>
    </source>
</evidence>
<evidence type="ECO:0000313" key="2">
    <source>
        <dbReference type="EMBL" id="CAK7349786.1"/>
    </source>
</evidence>